<dbReference type="InterPro" id="IPR014710">
    <property type="entry name" value="RmlC-like_jellyroll"/>
</dbReference>
<dbReference type="GO" id="GO:0005829">
    <property type="term" value="C:cytosol"/>
    <property type="evidence" value="ECO:0007669"/>
    <property type="project" value="TreeGrafter"/>
</dbReference>
<dbReference type="PANTHER" id="PTHR24567:SF74">
    <property type="entry name" value="HTH-TYPE TRANSCRIPTIONAL REGULATOR ARCR"/>
    <property type="match status" value="1"/>
</dbReference>
<keyword evidence="1" id="KW-0805">Transcription regulation</keyword>
<feature type="domain" description="HTH crp-type" evidence="7">
    <location>
        <begin position="277"/>
        <end position="347"/>
    </location>
</feature>
<dbReference type="PROSITE" id="PS50042">
    <property type="entry name" value="CNMP_BINDING_3"/>
    <property type="match status" value="1"/>
</dbReference>
<evidence type="ECO:0000259" key="7">
    <source>
        <dbReference type="PROSITE" id="PS51063"/>
    </source>
</evidence>
<gene>
    <name evidence="8" type="ORF">ASU31_20510</name>
</gene>
<accession>A0A0T5VJY9</accession>
<dbReference type="OrthoDB" id="9127033at2"/>
<dbReference type="Pfam" id="PF13545">
    <property type="entry name" value="HTH_Crp_2"/>
    <property type="match status" value="1"/>
</dbReference>
<dbReference type="InterPro" id="IPR000595">
    <property type="entry name" value="cNMP-bd_dom"/>
</dbReference>
<evidence type="ECO:0008006" key="10">
    <source>
        <dbReference type="Google" id="ProtNLM"/>
    </source>
</evidence>
<evidence type="ECO:0000256" key="3">
    <source>
        <dbReference type="ARBA" id="ARBA00023163"/>
    </source>
</evidence>
<evidence type="ECO:0000256" key="2">
    <source>
        <dbReference type="ARBA" id="ARBA00023125"/>
    </source>
</evidence>
<dbReference type="GO" id="GO:0000160">
    <property type="term" value="P:phosphorelay signal transduction system"/>
    <property type="evidence" value="ECO:0007669"/>
    <property type="project" value="InterPro"/>
</dbReference>
<dbReference type="PRINTS" id="PR00034">
    <property type="entry name" value="HTHCRP"/>
</dbReference>
<dbReference type="Gene3D" id="3.40.50.2300">
    <property type="match status" value="1"/>
</dbReference>
<dbReference type="InterPro" id="IPR050397">
    <property type="entry name" value="Env_Response_Regulators"/>
</dbReference>
<keyword evidence="9" id="KW-1185">Reference proteome</keyword>
<dbReference type="InterPro" id="IPR036390">
    <property type="entry name" value="WH_DNA-bd_sf"/>
</dbReference>
<dbReference type="GO" id="GO:0003677">
    <property type="term" value="F:DNA binding"/>
    <property type="evidence" value="ECO:0007669"/>
    <property type="project" value="UniProtKB-KW"/>
</dbReference>
<dbReference type="STRING" id="687842.ASU31_20510"/>
<reference evidence="8 9" key="1">
    <citation type="submission" date="2015-11" db="EMBL/GenBank/DDBJ databases">
        <title>Sequence of Pedobacter ginsenosidimutans.</title>
        <authorList>
            <person name="Carson E."/>
            <person name="Keyser V."/>
            <person name="Newman J."/>
            <person name="Miller J."/>
        </authorList>
    </citation>
    <scope>NUCLEOTIDE SEQUENCE [LARGE SCALE GENOMIC DNA]</scope>
    <source>
        <strain evidence="8 9">KACC 14530</strain>
    </source>
</reference>
<feature type="domain" description="Cyclic nucleotide-binding" evidence="5">
    <location>
        <begin position="180"/>
        <end position="246"/>
    </location>
</feature>
<dbReference type="AlphaFoldDB" id="A0A0T5VJY9"/>
<dbReference type="InterPro" id="IPR012318">
    <property type="entry name" value="HTH_CRP"/>
</dbReference>
<organism evidence="8 9">
    <name type="scientific">Pedobacter ginsenosidimutans</name>
    <dbReference type="NCBI Taxonomy" id="687842"/>
    <lineage>
        <taxon>Bacteria</taxon>
        <taxon>Pseudomonadati</taxon>
        <taxon>Bacteroidota</taxon>
        <taxon>Sphingobacteriia</taxon>
        <taxon>Sphingobacteriales</taxon>
        <taxon>Sphingobacteriaceae</taxon>
        <taxon>Pedobacter</taxon>
    </lineage>
</organism>
<sequence>MEGSKILIILEDFDLRIKITEILTIGKYNVKSTNSGKQAIDIIRKSPVDVIISEVNVAEMDGIGVLRVVNKFMETAGISFIMVLNNQDYDLARRVMELGADGYLMTPFDDGELLNHVEVRLRKKRLQHELFLKRHTQLKNIYKSGDELSWLRSRFEDYLPRSFKKNQVLYYRGERRSLGLHYILSGKIKTYVADSAGNIFITGIYGPHEYFGLQGALLGTENKEIAEAIDSVEILTIPYTDLQTLITDYPDMFSFFAKALANGLNNRDEKLLNIAYYSVRKRIAKAIIELTKLNHESAENNRFMLPRYDLASLIGIATETLSRVLGDFTKEGLIEKDGNNIIILNMNALKTMKN</sequence>
<dbReference type="SMART" id="SM00448">
    <property type="entry name" value="REC"/>
    <property type="match status" value="1"/>
</dbReference>
<dbReference type="PROSITE" id="PS51063">
    <property type="entry name" value="HTH_CRP_2"/>
    <property type="match status" value="1"/>
</dbReference>
<evidence type="ECO:0000313" key="9">
    <source>
        <dbReference type="Proteomes" id="UP000051950"/>
    </source>
</evidence>
<evidence type="ECO:0000259" key="6">
    <source>
        <dbReference type="PROSITE" id="PS50110"/>
    </source>
</evidence>
<dbReference type="SMART" id="SM00419">
    <property type="entry name" value="HTH_CRP"/>
    <property type="match status" value="1"/>
</dbReference>
<protein>
    <recommendedName>
        <fullName evidence="10">Transcriptional regulator</fullName>
    </recommendedName>
</protein>
<dbReference type="Pfam" id="PF00027">
    <property type="entry name" value="cNMP_binding"/>
    <property type="match status" value="1"/>
</dbReference>
<proteinExistence type="predicted"/>
<dbReference type="SUPFAM" id="SSF46785">
    <property type="entry name" value="Winged helix' DNA-binding domain"/>
    <property type="match status" value="1"/>
</dbReference>
<evidence type="ECO:0000313" key="8">
    <source>
        <dbReference type="EMBL" id="KRT14195.1"/>
    </source>
</evidence>
<evidence type="ECO:0000259" key="5">
    <source>
        <dbReference type="PROSITE" id="PS50042"/>
    </source>
</evidence>
<name>A0A0T5VJY9_9SPHI</name>
<keyword evidence="2" id="KW-0238">DNA-binding</keyword>
<keyword evidence="3" id="KW-0804">Transcription</keyword>
<dbReference type="Gene3D" id="2.60.120.10">
    <property type="entry name" value="Jelly Rolls"/>
    <property type="match status" value="1"/>
</dbReference>
<comment type="caution">
    <text evidence="8">The sequence shown here is derived from an EMBL/GenBank/DDBJ whole genome shotgun (WGS) entry which is preliminary data.</text>
</comment>
<feature type="domain" description="Response regulatory" evidence="6">
    <location>
        <begin position="5"/>
        <end position="121"/>
    </location>
</feature>
<dbReference type="InterPro" id="IPR018490">
    <property type="entry name" value="cNMP-bd_dom_sf"/>
</dbReference>
<evidence type="ECO:0000256" key="4">
    <source>
        <dbReference type="PROSITE-ProRule" id="PRU00169"/>
    </source>
</evidence>
<dbReference type="Pfam" id="PF00072">
    <property type="entry name" value="Response_reg"/>
    <property type="match status" value="1"/>
</dbReference>
<dbReference type="SUPFAM" id="SSF51206">
    <property type="entry name" value="cAMP-binding domain-like"/>
    <property type="match status" value="1"/>
</dbReference>
<dbReference type="GO" id="GO:0003700">
    <property type="term" value="F:DNA-binding transcription factor activity"/>
    <property type="evidence" value="ECO:0007669"/>
    <property type="project" value="TreeGrafter"/>
</dbReference>
<dbReference type="SUPFAM" id="SSF52172">
    <property type="entry name" value="CheY-like"/>
    <property type="match status" value="1"/>
</dbReference>
<dbReference type="PANTHER" id="PTHR24567">
    <property type="entry name" value="CRP FAMILY TRANSCRIPTIONAL REGULATORY PROTEIN"/>
    <property type="match status" value="1"/>
</dbReference>
<dbReference type="CDD" id="cd00038">
    <property type="entry name" value="CAP_ED"/>
    <property type="match status" value="1"/>
</dbReference>
<evidence type="ECO:0000256" key="1">
    <source>
        <dbReference type="ARBA" id="ARBA00023015"/>
    </source>
</evidence>
<dbReference type="EMBL" id="LMZQ01000022">
    <property type="protein sequence ID" value="KRT14195.1"/>
    <property type="molecule type" value="Genomic_DNA"/>
</dbReference>
<dbReference type="Proteomes" id="UP000051950">
    <property type="component" value="Unassembled WGS sequence"/>
</dbReference>
<dbReference type="RefSeq" id="WP_057934137.1">
    <property type="nucleotide sequence ID" value="NZ_LMZQ01000022.1"/>
</dbReference>
<dbReference type="InterPro" id="IPR001789">
    <property type="entry name" value="Sig_transdc_resp-reg_receiver"/>
</dbReference>
<comment type="caution">
    <text evidence="4">Lacks conserved residue(s) required for the propagation of feature annotation.</text>
</comment>
<dbReference type="InterPro" id="IPR011006">
    <property type="entry name" value="CheY-like_superfamily"/>
</dbReference>
<dbReference type="PROSITE" id="PS50110">
    <property type="entry name" value="RESPONSE_REGULATORY"/>
    <property type="match status" value="1"/>
</dbReference>